<dbReference type="GO" id="GO:0005829">
    <property type="term" value="C:cytosol"/>
    <property type="evidence" value="ECO:0007669"/>
    <property type="project" value="UniProtKB-SubCell"/>
</dbReference>
<dbReference type="Proteomes" id="UP001302429">
    <property type="component" value="Chromosome"/>
</dbReference>
<dbReference type="EMBL" id="CP136594">
    <property type="protein sequence ID" value="WOE74779.1"/>
    <property type="molecule type" value="Genomic_DNA"/>
</dbReference>
<evidence type="ECO:0000313" key="7">
    <source>
        <dbReference type="Proteomes" id="UP001302429"/>
    </source>
</evidence>
<dbReference type="KEGG" id="acoa:RB602_13160"/>
<dbReference type="Pfam" id="PF02561">
    <property type="entry name" value="FliS"/>
    <property type="match status" value="1"/>
</dbReference>
<accession>A0AA97HZJ8</accession>
<evidence type="ECO:0000256" key="2">
    <source>
        <dbReference type="ARBA" id="ARBA00008787"/>
    </source>
</evidence>
<dbReference type="InterPro" id="IPR003713">
    <property type="entry name" value="FliS"/>
</dbReference>
<dbReference type="CDD" id="cd16098">
    <property type="entry name" value="FliS"/>
    <property type="match status" value="1"/>
</dbReference>
<keyword evidence="7" id="KW-1185">Reference proteome</keyword>
<keyword evidence="6" id="KW-0282">Flagellum</keyword>
<dbReference type="GO" id="GO:0044780">
    <property type="term" value="P:bacterial-type flagellum assembly"/>
    <property type="evidence" value="ECO:0007669"/>
    <property type="project" value="InterPro"/>
</dbReference>
<evidence type="ECO:0000313" key="6">
    <source>
        <dbReference type="EMBL" id="WOE74779.1"/>
    </source>
</evidence>
<reference evidence="6 7" key="1">
    <citation type="submission" date="2023-10" db="EMBL/GenBank/DDBJ databases">
        <title>Complete genome sequence of a Sphingomonadaceae bacterium.</title>
        <authorList>
            <person name="Yan C."/>
        </authorList>
    </citation>
    <scope>NUCLEOTIDE SEQUENCE [LARGE SCALE GENOMIC DNA]</scope>
    <source>
        <strain evidence="6 7">SCSIO 66989</strain>
    </source>
</reference>
<keyword evidence="4" id="KW-1005">Bacterial flagellum biogenesis</keyword>
<evidence type="ECO:0000256" key="5">
    <source>
        <dbReference type="ARBA" id="ARBA00023186"/>
    </source>
</evidence>
<keyword evidence="3" id="KW-0963">Cytoplasm</keyword>
<dbReference type="InterPro" id="IPR036584">
    <property type="entry name" value="FliS_sf"/>
</dbReference>
<dbReference type="SUPFAM" id="SSF101116">
    <property type="entry name" value="Flagellar export chaperone FliS"/>
    <property type="match status" value="1"/>
</dbReference>
<dbReference type="RefSeq" id="WP_317081109.1">
    <property type="nucleotide sequence ID" value="NZ_CP136594.1"/>
</dbReference>
<dbReference type="PANTHER" id="PTHR34773:SF1">
    <property type="entry name" value="FLAGELLAR SECRETION CHAPERONE FLIS"/>
    <property type="match status" value="1"/>
</dbReference>
<keyword evidence="5" id="KW-0143">Chaperone</keyword>
<dbReference type="AlphaFoldDB" id="A0AA97HZJ8"/>
<name>A0AA97HZJ8_9SPHN</name>
<evidence type="ECO:0000256" key="4">
    <source>
        <dbReference type="ARBA" id="ARBA00022795"/>
    </source>
</evidence>
<dbReference type="GO" id="GO:0071973">
    <property type="term" value="P:bacterial-type flagellum-dependent cell motility"/>
    <property type="evidence" value="ECO:0007669"/>
    <property type="project" value="TreeGrafter"/>
</dbReference>
<gene>
    <name evidence="6" type="ORF">RB602_13160</name>
</gene>
<comment type="similarity">
    <text evidence="2">Belongs to the FliS family.</text>
</comment>
<comment type="subcellular location">
    <subcellularLocation>
        <location evidence="1">Cytoplasm</location>
        <location evidence="1">Cytosol</location>
    </subcellularLocation>
</comment>
<sequence>MSFRSRTPGYTDSYKSMHANRVANANPHELVSIMFEELLLKLDTAIGHIERHDMPGMIQAKGRAAAIVNALDESLDFEHGGDTAIALGVVYREASERLARAKGPAAKDILQSVRLMIAEIYSAWSDIGKAARKRA</sequence>
<evidence type="ECO:0000256" key="1">
    <source>
        <dbReference type="ARBA" id="ARBA00004514"/>
    </source>
</evidence>
<organism evidence="6 7">
    <name type="scientific">Alterisphingorhabdus coralli</name>
    <dbReference type="NCBI Taxonomy" id="3071408"/>
    <lineage>
        <taxon>Bacteria</taxon>
        <taxon>Pseudomonadati</taxon>
        <taxon>Pseudomonadota</taxon>
        <taxon>Alphaproteobacteria</taxon>
        <taxon>Sphingomonadales</taxon>
        <taxon>Sphingomonadaceae</taxon>
        <taxon>Alterisphingorhabdus (ex Yan et al. 2024)</taxon>
    </lineage>
</organism>
<dbReference type="PANTHER" id="PTHR34773">
    <property type="entry name" value="FLAGELLAR SECRETION CHAPERONE FLIS"/>
    <property type="match status" value="1"/>
</dbReference>
<protein>
    <submittedName>
        <fullName evidence="6">Flagellar protein FliS</fullName>
    </submittedName>
</protein>
<evidence type="ECO:0000256" key="3">
    <source>
        <dbReference type="ARBA" id="ARBA00022490"/>
    </source>
</evidence>
<proteinExistence type="inferred from homology"/>
<keyword evidence="6" id="KW-0966">Cell projection</keyword>
<keyword evidence="6" id="KW-0969">Cilium</keyword>
<dbReference type="Gene3D" id="1.20.120.340">
    <property type="entry name" value="Flagellar protein FliS"/>
    <property type="match status" value="1"/>
</dbReference>